<sequence length="354" mass="41504">MSTELLVIDRQWRVGDTLDSIDMIIGRYKSKYEDTESSSLEVSCEILQLLQNMRGRNIDPQLQHYIERINADLLTSIQACREQAERNVILEEELKKVREAHEEQLEEVQEEKERIMGKAKNKLQEMNLVIKQKDIALQKSQTENEQQARNTQSQISRLQSSLNKKKKELLDVRRNLSEKDMMLEQCQHDLDRSKEEKDAVQKEKERIVKDAQQQLKEKDTLRQQLRNSQSLIAVLQKSNEEQERALKNIERHKEQLQQLLIQSQDEKAQKSRDFQLEKAALQQWLCKSQEETRRCQNECSVLCGAWQIDEKEVKLTDKELGRGAYGVVMVGVFHGLKVAVKYLHPAIASYYNQE</sequence>
<dbReference type="GeneID" id="109590997"/>
<feature type="binding site" evidence="1">
    <location>
        <position position="341"/>
    </location>
    <ligand>
        <name>ATP</name>
        <dbReference type="ChEBI" id="CHEBI:30616"/>
    </ligand>
</feature>
<keyword evidence="1" id="KW-0067">ATP-binding</keyword>
<protein>
    <recommendedName>
        <fullName evidence="5">Protein kinase domain-containing protein</fullName>
    </recommendedName>
</protein>
<dbReference type="EnsemblMetazoa" id="XM_020006816.1">
    <property type="protein sequence ID" value="XP_019862375.1"/>
    <property type="gene ID" value="LOC109590997"/>
</dbReference>
<evidence type="ECO:0000313" key="3">
    <source>
        <dbReference type="EnsemblMetazoa" id="XP_019862375.1"/>
    </source>
</evidence>
<feature type="region of interest" description="Disordered" evidence="2">
    <location>
        <begin position="140"/>
        <end position="160"/>
    </location>
</feature>
<reference evidence="3" key="2">
    <citation type="submission" date="2024-06" db="UniProtKB">
        <authorList>
            <consortium name="EnsemblMetazoa"/>
        </authorList>
    </citation>
    <scope>IDENTIFICATION</scope>
</reference>
<dbReference type="Proteomes" id="UP000007879">
    <property type="component" value="Unassembled WGS sequence"/>
</dbReference>
<evidence type="ECO:0000313" key="4">
    <source>
        <dbReference type="Proteomes" id="UP000007879"/>
    </source>
</evidence>
<dbReference type="PROSITE" id="PS00107">
    <property type="entry name" value="PROTEIN_KINASE_ATP"/>
    <property type="match status" value="1"/>
</dbReference>
<dbReference type="Gene3D" id="3.30.200.20">
    <property type="entry name" value="Phosphorylase Kinase, domain 1"/>
    <property type="match status" value="1"/>
</dbReference>
<organism evidence="3 4">
    <name type="scientific">Amphimedon queenslandica</name>
    <name type="common">Sponge</name>
    <dbReference type="NCBI Taxonomy" id="400682"/>
    <lineage>
        <taxon>Eukaryota</taxon>
        <taxon>Metazoa</taxon>
        <taxon>Porifera</taxon>
        <taxon>Demospongiae</taxon>
        <taxon>Heteroscleromorpha</taxon>
        <taxon>Haplosclerida</taxon>
        <taxon>Niphatidae</taxon>
        <taxon>Amphimedon</taxon>
    </lineage>
</organism>
<dbReference type="GO" id="GO:0005524">
    <property type="term" value="F:ATP binding"/>
    <property type="evidence" value="ECO:0007669"/>
    <property type="project" value="UniProtKB-UniRule"/>
</dbReference>
<evidence type="ECO:0000256" key="1">
    <source>
        <dbReference type="PROSITE-ProRule" id="PRU10141"/>
    </source>
</evidence>
<reference evidence="4" key="1">
    <citation type="journal article" date="2010" name="Nature">
        <title>The Amphimedon queenslandica genome and the evolution of animal complexity.</title>
        <authorList>
            <person name="Srivastava M."/>
            <person name="Simakov O."/>
            <person name="Chapman J."/>
            <person name="Fahey B."/>
            <person name="Gauthier M.E."/>
            <person name="Mitros T."/>
            <person name="Richards G.S."/>
            <person name="Conaco C."/>
            <person name="Dacre M."/>
            <person name="Hellsten U."/>
            <person name="Larroux C."/>
            <person name="Putnam N.H."/>
            <person name="Stanke M."/>
            <person name="Adamska M."/>
            <person name="Darling A."/>
            <person name="Degnan S.M."/>
            <person name="Oakley T.H."/>
            <person name="Plachetzki D.C."/>
            <person name="Zhai Y."/>
            <person name="Adamski M."/>
            <person name="Calcino A."/>
            <person name="Cummins S.F."/>
            <person name="Goodstein D.M."/>
            <person name="Harris C."/>
            <person name="Jackson D.J."/>
            <person name="Leys S.P."/>
            <person name="Shu S."/>
            <person name="Woodcroft B.J."/>
            <person name="Vervoort M."/>
            <person name="Kosik K.S."/>
            <person name="Manning G."/>
            <person name="Degnan B.M."/>
            <person name="Rokhsar D.S."/>
        </authorList>
    </citation>
    <scope>NUCLEOTIDE SEQUENCE [LARGE SCALE GENOMIC DNA]</scope>
</reference>
<dbReference type="RefSeq" id="XP_019862375.1">
    <property type="nucleotide sequence ID" value="XM_020006816.1"/>
</dbReference>
<keyword evidence="4" id="KW-1185">Reference proteome</keyword>
<evidence type="ECO:0000256" key="2">
    <source>
        <dbReference type="SAM" id="MobiDB-lite"/>
    </source>
</evidence>
<dbReference type="InterPro" id="IPR017441">
    <property type="entry name" value="Protein_kinase_ATP_BS"/>
</dbReference>
<dbReference type="AlphaFoldDB" id="A0AAN0JZF7"/>
<proteinExistence type="predicted"/>
<evidence type="ECO:0008006" key="5">
    <source>
        <dbReference type="Google" id="ProtNLM"/>
    </source>
</evidence>
<accession>A0AAN0JZF7</accession>
<dbReference type="KEGG" id="aqu:109590997"/>
<keyword evidence="1" id="KW-0547">Nucleotide-binding</keyword>
<name>A0AAN0JZF7_AMPQE</name>